<accession>A0A7J6RDU5</accession>
<name>A0A7J6RDU5_PEROL</name>
<evidence type="ECO:0000256" key="1">
    <source>
        <dbReference type="SAM" id="SignalP"/>
    </source>
</evidence>
<dbReference type="Proteomes" id="UP000574390">
    <property type="component" value="Unassembled WGS sequence"/>
</dbReference>
<keyword evidence="1" id="KW-0732">Signal</keyword>
<proteinExistence type="predicted"/>
<dbReference type="AlphaFoldDB" id="A0A7J6RDU5"/>
<evidence type="ECO:0000313" key="3">
    <source>
        <dbReference type="Proteomes" id="UP000574390"/>
    </source>
</evidence>
<feature type="chain" id="PRO_5029626053" evidence="1">
    <location>
        <begin position="20"/>
        <end position="364"/>
    </location>
</feature>
<gene>
    <name evidence="2" type="ORF">FOZ62_020568</name>
</gene>
<comment type="caution">
    <text evidence="2">The sequence shown here is derived from an EMBL/GenBank/DDBJ whole genome shotgun (WGS) entry which is preliminary data.</text>
</comment>
<protein>
    <submittedName>
        <fullName evidence="2">Uncharacterized protein</fullName>
    </submittedName>
</protein>
<dbReference type="EMBL" id="JABANM010023051">
    <property type="protein sequence ID" value="KAF4718552.1"/>
    <property type="molecule type" value="Genomic_DNA"/>
</dbReference>
<evidence type="ECO:0000313" key="2">
    <source>
        <dbReference type="EMBL" id="KAF4718552.1"/>
    </source>
</evidence>
<reference evidence="2 3" key="1">
    <citation type="submission" date="2020-04" db="EMBL/GenBank/DDBJ databases">
        <title>Perkinsus olseni comparative genomics.</title>
        <authorList>
            <person name="Bogema D.R."/>
        </authorList>
    </citation>
    <scope>NUCLEOTIDE SEQUENCE [LARGE SCALE GENOMIC DNA]</scope>
    <source>
        <strain evidence="2">ATCC PRA-205</strain>
    </source>
</reference>
<organism evidence="2 3">
    <name type="scientific">Perkinsus olseni</name>
    <name type="common">Perkinsus atlanticus</name>
    <dbReference type="NCBI Taxonomy" id="32597"/>
    <lineage>
        <taxon>Eukaryota</taxon>
        <taxon>Sar</taxon>
        <taxon>Alveolata</taxon>
        <taxon>Perkinsozoa</taxon>
        <taxon>Perkinsea</taxon>
        <taxon>Perkinsida</taxon>
        <taxon>Perkinsidae</taxon>
        <taxon>Perkinsus</taxon>
    </lineage>
</organism>
<feature type="signal peptide" evidence="1">
    <location>
        <begin position="1"/>
        <end position="19"/>
    </location>
</feature>
<sequence length="364" mass="40003">MFSSRVLVAALVGVQSTLSLHTAGQPMEVSSDGELAELSNKMDRLLSAVGAVKEEVDILNVEAFVTLTVLPLQLRGVVTANRGSCKLESDVKGDFHESKSFTIFLGNTPGSDVIRQTLYNYHIGREMLIGRAGEIYGLIVDSEDDVKKCQKIFVLLANNPPHDYEKGGLWFEKFHLQAKEKAPSLITVVAAARSVLSLHTAGQSRDDTIANLKEKLGDISDVIDGMNENIRVLKLPGDVAAGRNKCTLKSALKGEYGDHESLTLFLEDVNGPELIRQTSYTHQHMGKLFTGKIGYTAGLKKFEIAWYVWSRETLTTENLPAARQHFSEIMPFAHLGKGQGSDTYQELEGVGASNIHQRLRVFGD</sequence>